<dbReference type="GO" id="GO:0003677">
    <property type="term" value="F:DNA binding"/>
    <property type="evidence" value="ECO:0007669"/>
    <property type="project" value="InterPro"/>
</dbReference>
<evidence type="ECO:0000313" key="4">
    <source>
        <dbReference type="Proteomes" id="UP000504615"/>
    </source>
</evidence>
<dbReference type="Proteomes" id="UP000504615">
    <property type="component" value="Unplaced"/>
</dbReference>
<protein>
    <submittedName>
        <fullName evidence="5">Uncharacterized protein LOC105433814</fullName>
    </submittedName>
</protein>
<dbReference type="Pfam" id="PF10545">
    <property type="entry name" value="MADF_DNA_bdg"/>
    <property type="match status" value="1"/>
</dbReference>
<dbReference type="PANTHER" id="PTHR21505">
    <property type="entry name" value="MADF DOMAIN-CONTAINING PROTEIN-RELATED"/>
    <property type="match status" value="1"/>
</dbReference>
<evidence type="ECO:0000259" key="3">
    <source>
        <dbReference type="PROSITE" id="PS51031"/>
    </source>
</evidence>
<evidence type="ECO:0000256" key="1">
    <source>
        <dbReference type="PROSITE-ProRule" id="PRU00371"/>
    </source>
</evidence>
<reference evidence="5" key="1">
    <citation type="submission" date="2025-08" db="UniProtKB">
        <authorList>
            <consortium name="RefSeq"/>
        </authorList>
    </citation>
    <scope>IDENTIFICATION</scope>
</reference>
<dbReference type="GeneID" id="105433814"/>
<organism evidence="4 5">
    <name type="scientific">Pogonomyrmex barbatus</name>
    <name type="common">red harvester ant</name>
    <dbReference type="NCBI Taxonomy" id="144034"/>
    <lineage>
        <taxon>Eukaryota</taxon>
        <taxon>Metazoa</taxon>
        <taxon>Ecdysozoa</taxon>
        <taxon>Arthropoda</taxon>
        <taxon>Hexapoda</taxon>
        <taxon>Insecta</taxon>
        <taxon>Pterygota</taxon>
        <taxon>Neoptera</taxon>
        <taxon>Endopterygota</taxon>
        <taxon>Hymenoptera</taxon>
        <taxon>Apocrita</taxon>
        <taxon>Aculeata</taxon>
        <taxon>Formicoidea</taxon>
        <taxon>Formicidae</taxon>
        <taxon>Myrmicinae</taxon>
        <taxon>Pogonomyrmex</taxon>
    </lineage>
</organism>
<proteinExistence type="predicted"/>
<accession>A0A6I9WTX4</accession>
<dbReference type="SMART" id="SM00595">
    <property type="entry name" value="MADF"/>
    <property type="match status" value="1"/>
</dbReference>
<gene>
    <name evidence="5" type="primary">LOC105433814</name>
</gene>
<dbReference type="InterPro" id="IPR004210">
    <property type="entry name" value="BESS_motif"/>
</dbReference>
<dbReference type="PROSITE" id="PS51029">
    <property type="entry name" value="MADF"/>
    <property type="match status" value="1"/>
</dbReference>
<comment type="subcellular location">
    <subcellularLocation>
        <location evidence="1">Nucleus</location>
    </subcellularLocation>
</comment>
<evidence type="ECO:0000313" key="5">
    <source>
        <dbReference type="RefSeq" id="XP_011647569.1"/>
    </source>
</evidence>
<dbReference type="AlphaFoldDB" id="A0A6I9WTX4"/>
<dbReference type="PROSITE" id="PS51031">
    <property type="entry name" value="BESS"/>
    <property type="match status" value="1"/>
</dbReference>
<dbReference type="KEGG" id="pbar:105433814"/>
<dbReference type="InterPro" id="IPR006578">
    <property type="entry name" value="MADF-dom"/>
</dbReference>
<evidence type="ECO:0000259" key="2">
    <source>
        <dbReference type="PROSITE" id="PS51029"/>
    </source>
</evidence>
<dbReference type="RefSeq" id="XP_011647569.1">
    <property type="nucleotide sequence ID" value="XM_011649267.1"/>
</dbReference>
<dbReference type="OrthoDB" id="10051975at2759"/>
<sequence length="306" mass="35752">MESATEWPYDKVLQLIALFQQRPMLWDTRCDAYKDRQKRQEVTVELATYFNVEKDEIERKLKNLQSHFYREVKKEEQSKSIGGIYRSKWFAYNALKFLADKSKPRRTHISAIGNKMPTTRQKPTVAHMSTRHSDRNRLRKTEYDSKNSSLRKKSTIKNENAASIMNNFLYIDTNQQDNSMDNSQVDYWEEKPVSIASQDPIEFATQTIDEQSQHITNFEDNRPNGKGPSTSCKQDTKTAVISEDVIGPAIDFFLTELKTHGSNDPELNFYRSLIPDIMKLSDKKRRQFKEMVLCTLNKLLDEDEKA</sequence>
<keyword evidence="1" id="KW-0539">Nucleus</keyword>
<keyword evidence="4" id="KW-1185">Reference proteome</keyword>
<name>A0A6I9WTX4_9HYME</name>
<feature type="domain" description="MADF" evidence="2">
    <location>
        <begin position="14"/>
        <end position="103"/>
    </location>
</feature>
<dbReference type="PANTHER" id="PTHR21505:SF12">
    <property type="entry name" value="MADF DOMAIN-CONTAINING PROTEIN-RELATED"/>
    <property type="match status" value="1"/>
</dbReference>
<dbReference type="GO" id="GO:0005634">
    <property type="term" value="C:nucleus"/>
    <property type="evidence" value="ECO:0007669"/>
    <property type="project" value="UniProtKB-SubCell"/>
</dbReference>
<feature type="domain" description="BESS" evidence="3">
    <location>
        <begin position="263"/>
        <end position="302"/>
    </location>
</feature>